<proteinExistence type="predicted"/>
<comment type="caution">
    <text evidence="1">The sequence shown here is derived from an EMBL/GenBank/DDBJ whole genome shotgun (WGS) entry which is preliminary data.</text>
</comment>
<protein>
    <submittedName>
        <fullName evidence="1">Uncharacterized protein</fullName>
    </submittedName>
</protein>
<gene>
    <name evidence="1" type="ORF">QFC19_001888</name>
</gene>
<sequence length="176" mass="18629">MAVYIALALEAIGDITASSEVSRLSVDGPEFDSRIQGGVLADGLAGMLKERFILAASLVFGMSNMLADGWLAHLFDGVKSDSKGLNGFLSSITIIVSAPYLSAFVVGCILWNILPDDPETIVRYDADQAALELGQLDKGDRDVPSVAYSQNGKATSEAEEDDFKALGASTRVEPVL</sequence>
<organism evidence="1 2">
    <name type="scientific">Naganishia cerealis</name>
    <dbReference type="NCBI Taxonomy" id="610337"/>
    <lineage>
        <taxon>Eukaryota</taxon>
        <taxon>Fungi</taxon>
        <taxon>Dikarya</taxon>
        <taxon>Basidiomycota</taxon>
        <taxon>Agaricomycotina</taxon>
        <taxon>Tremellomycetes</taxon>
        <taxon>Filobasidiales</taxon>
        <taxon>Filobasidiaceae</taxon>
        <taxon>Naganishia</taxon>
    </lineage>
</organism>
<evidence type="ECO:0000313" key="2">
    <source>
        <dbReference type="Proteomes" id="UP001241377"/>
    </source>
</evidence>
<evidence type="ECO:0000313" key="1">
    <source>
        <dbReference type="EMBL" id="KAJ9109908.1"/>
    </source>
</evidence>
<keyword evidence="2" id="KW-1185">Reference proteome</keyword>
<accession>A0ACC2WES2</accession>
<name>A0ACC2WES2_9TREE</name>
<reference evidence="1" key="1">
    <citation type="submission" date="2023-04" db="EMBL/GenBank/DDBJ databases">
        <title>Draft Genome sequencing of Naganishia species isolated from polar environments using Oxford Nanopore Technology.</title>
        <authorList>
            <person name="Leo P."/>
            <person name="Venkateswaran K."/>
        </authorList>
    </citation>
    <scope>NUCLEOTIDE SEQUENCE</scope>
    <source>
        <strain evidence="1">MNA-CCFEE 5261</strain>
    </source>
</reference>
<dbReference type="Proteomes" id="UP001241377">
    <property type="component" value="Unassembled WGS sequence"/>
</dbReference>
<dbReference type="EMBL" id="JASBWR010000015">
    <property type="protein sequence ID" value="KAJ9109908.1"/>
    <property type="molecule type" value="Genomic_DNA"/>
</dbReference>